<proteinExistence type="predicted"/>
<evidence type="ECO:0000313" key="2">
    <source>
        <dbReference type="WBParaSite" id="ACRNAN_scaffold8015.g23430.t1"/>
    </source>
</evidence>
<dbReference type="PANTHER" id="PTHR48465:SF1">
    <property type="entry name" value="PROTEIN SSUH2 HOMOLOG"/>
    <property type="match status" value="1"/>
</dbReference>
<evidence type="ECO:0000313" key="1">
    <source>
        <dbReference type="Proteomes" id="UP000887540"/>
    </source>
</evidence>
<name>A0A914EIQ7_9BILA</name>
<accession>A0A914EIQ7</accession>
<dbReference type="PANTHER" id="PTHR48465">
    <property type="entry name" value="PROTEIN SSUH2 HOMOLOG"/>
    <property type="match status" value="1"/>
</dbReference>
<dbReference type="WBParaSite" id="ACRNAN_scaffold8015.g23430.t1">
    <property type="protein sequence ID" value="ACRNAN_scaffold8015.g23430.t1"/>
    <property type="gene ID" value="ACRNAN_scaffold8015.g23430"/>
</dbReference>
<dbReference type="InterPro" id="IPR052789">
    <property type="entry name" value="SSUH2_homolog"/>
</dbReference>
<dbReference type="AlphaFoldDB" id="A0A914EIQ7"/>
<organism evidence="1 2">
    <name type="scientific">Acrobeloides nanus</name>
    <dbReference type="NCBI Taxonomy" id="290746"/>
    <lineage>
        <taxon>Eukaryota</taxon>
        <taxon>Metazoa</taxon>
        <taxon>Ecdysozoa</taxon>
        <taxon>Nematoda</taxon>
        <taxon>Chromadorea</taxon>
        <taxon>Rhabditida</taxon>
        <taxon>Tylenchina</taxon>
        <taxon>Cephalobomorpha</taxon>
        <taxon>Cephaloboidea</taxon>
        <taxon>Cephalobidae</taxon>
        <taxon>Acrobeloides</taxon>
    </lineage>
</organism>
<dbReference type="Proteomes" id="UP000887540">
    <property type="component" value="Unplaced"/>
</dbReference>
<protein>
    <submittedName>
        <fullName evidence="2">Uncharacterized protein</fullName>
    </submittedName>
</protein>
<reference evidence="2" key="1">
    <citation type="submission" date="2022-11" db="UniProtKB">
        <authorList>
            <consortium name="WormBaseParasite"/>
        </authorList>
    </citation>
    <scope>IDENTIFICATION</scope>
</reference>
<keyword evidence="1" id="KW-1185">Reference proteome</keyword>
<sequence length="399" mass="45220">MAHPSASAPYGFVNPNYDQVSQPNNAFQPDQLVQITEEDLKTFPLLNEKGKRVFKEKDVKKMQFHSIEPENCYLYILETFTENRRMEEAHEPCSNPNQRTWSEAPPPYTGIINPWEIGVTPDNFYVNHTKTMEIPNSSRIQICNACQALGASNCRECLGSGHGQCNGCGGSGRHAIATTHHDQPCNNEHVQPSGCSHCKGRGIEECRFCHGNQGRCIHCDNRGFKNCFFCNNDGHLNCIHYNNCHLCQGRGIKTCQNCQGRGRNICKMCNGFGNIRVFTKLVVDFGVEKSDYYTGCDVPDAKLRYASGKIICSDEQDSLVPPITNFKVNEINEISSKFCTDHMRKFQNVCRVIKQRQKIVVIPVTKVHYTLGKDSQEFWLYGDQRFCYVVNENSCCLIL</sequence>